<dbReference type="Gene3D" id="1.10.290.10">
    <property type="entry name" value="Topoisomerase I, domain 4"/>
    <property type="match status" value="1"/>
</dbReference>
<dbReference type="SMART" id="SM00436">
    <property type="entry name" value="TOP1Bc"/>
    <property type="match status" value="1"/>
</dbReference>
<comment type="similarity">
    <text evidence="2 7">Belongs to the type IA topoisomerase family.</text>
</comment>
<dbReference type="Gene3D" id="3.40.50.140">
    <property type="match status" value="1"/>
</dbReference>
<dbReference type="PROSITE" id="PS52039">
    <property type="entry name" value="TOPO_IA_2"/>
    <property type="match status" value="1"/>
</dbReference>
<feature type="region of interest" description="Disordered" evidence="8">
    <location>
        <begin position="303"/>
        <end position="325"/>
    </location>
</feature>
<dbReference type="Gene3D" id="1.10.460.10">
    <property type="entry name" value="Topoisomerase I, domain 2"/>
    <property type="match status" value="1"/>
</dbReference>
<dbReference type="SMART" id="SM00437">
    <property type="entry name" value="TOP1Ac"/>
    <property type="match status" value="1"/>
</dbReference>
<dbReference type="InterPro" id="IPR023406">
    <property type="entry name" value="Topo_IA_AS"/>
</dbReference>
<reference evidence="10" key="2">
    <citation type="submission" date="2024-10" db="UniProtKB">
        <authorList>
            <consortium name="EnsemblProtists"/>
        </authorList>
    </citation>
    <scope>IDENTIFICATION</scope>
</reference>
<dbReference type="RefSeq" id="XP_005776855.1">
    <property type="nucleotide sequence ID" value="XM_005776798.1"/>
</dbReference>
<dbReference type="GO" id="GO:0006281">
    <property type="term" value="P:DNA repair"/>
    <property type="evidence" value="ECO:0007669"/>
    <property type="project" value="TreeGrafter"/>
</dbReference>
<dbReference type="KEGG" id="ehx:EMIHUDRAFT_74124"/>
<comment type="function">
    <text evidence="7">Introduces a single-strand break via transesterification at a target site in duplex DNA. Releases the supercoiling and torsional tension of DNA introduced during the DNA replication and transcription by transiently cleaving and rejoining one strand of the DNA duplex. The scissile phosphodiester is attacked by the catalytic tyrosine of the enzyme, resulting in the formation of a DNA-(5'-phosphotyrosyl)-enzyme intermediate and the expulsion of a 3'-OH DNA strand.</text>
</comment>
<dbReference type="GO" id="GO:0006310">
    <property type="term" value="P:DNA recombination"/>
    <property type="evidence" value="ECO:0007669"/>
    <property type="project" value="TreeGrafter"/>
</dbReference>
<dbReference type="SUPFAM" id="SSF56712">
    <property type="entry name" value="Prokaryotic type I DNA topoisomerase"/>
    <property type="match status" value="1"/>
</dbReference>
<dbReference type="eggNOG" id="KOG1957">
    <property type="taxonomic scope" value="Eukaryota"/>
</dbReference>
<evidence type="ECO:0000313" key="11">
    <source>
        <dbReference type="Proteomes" id="UP000013827"/>
    </source>
</evidence>
<dbReference type="CDD" id="cd00186">
    <property type="entry name" value="TOP1Ac"/>
    <property type="match status" value="1"/>
</dbReference>
<name>A0A0D3JLP1_EMIH1</name>
<dbReference type="InterPro" id="IPR003602">
    <property type="entry name" value="Topo_IA_DNA-bd_dom"/>
</dbReference>
<evidence type="ECO:0000256" key="1">
    <source>
        <dbReference type="ARBA" id="ARBA00000213"/>
    </source>
</evidence>
<accession>A0A0D3JLP1</accession>
<evidence type="ECO:0000313" key="10">
    <source>
        <dbReference type="EnsemblProtists" id="EOD24426"/>
    </source>
</evidence>
<keyword evidence="11" id="KW-1185">Reference proteome</keyword>
<feature type="compositionally biased region" description="Gly residues" evidence="8">
    <location>
        <begin position="908"/>
        <end position="920"/>
    </location>
</feature>
<dbReference type="EnsemblProtists" id="EOD24426">
    <property type="protein sequence ID" value="EOD24426"/>
    <property type="gene ID" value="EMIHUDRAFT_74124"/>
</dbReference>
<proteinExistence type="inferred from homology"/>
<dbReference type="InterPro" id="IPR000380">
    <property type="entry name" value="Topo_IA"/>
</dbReference>
<dbReference type="InterPro" id="IPR013826">
    <property type="entry name" value="Topo_IA_cen_sub3"/>
</dbReference>
<dbReference type="PANTHER" id="PTHR11390">
    <property type="entry name" value="PROKARYOTIC DNA TOPOISOMERASE"/>
    <property type="match status" value="1"/>
</dbReference>
<evidence type="ECO:0000256" key="5">
    <source>
        <dbReference type="ARBA" id="ARBA00023125"/>
    </source>
</evidence>
<keyword evidence="6 7" id="KW-0413">Isomerase</keyword>
<dbReference type="GO" id="GO:0006265">
    <property type="term" value="P:DNA topological change"/>
    <property type="evidence" value="ECO:0007669"/>
    <property type="project" value="InterPro"/>
</dbReference>
<comment type="catalytic activity">
    <reaction evidence="1 7">
        <text>ATP-independent breakage of single-stranded DNA, followed by passage and rejoining.</text>
        <dbReference type="EC" id="5.6.2.1"/>
    </reaction>
</comment>
<dbReference type="Pfam" id="PF01751">
    <property type="entry name" value="Toprim"/>
    <property type="match status" value="1"/>
</dbReference>
<dbReference type="GO" id="GO:0005634">
    <property type="term" value="C:nucleus"/>
    <property type="evidence" value="ECO:0007669"/>
    <property type="project" value="TreeGrafter"/>
</dbReference>
<dbReference type="Pfam" id="PF01131">
    <property type="entry name" value="Topoisom_bac"/>
    <property type="match status" value="1"/>
</dbReference>
<dbReference type="InterPro" id="IPR013824">
    <property type="entry name" value="Topo_IA_cen_sub1"/>
</dbReference>
<dbReference type="SMART" id="SM00493">
    <property type="entry name" value="TOPRIM"/>
    <property type="match status" value="1"/>
</dbReference>
<dbReference type="InterPro" id="IPR006171">
    <property type="entry name" value="TOPRIM_dom"/>
</dbReference>
<feature type="compositionally biased region" description="Basic residues" evidence="8">
    <location>
        <begin position="888"/>
        <end position="907"/>
    </location>
</feature>
<evidence type="ECO:0000256" key="3">
    <source>
        <dbReference type="ARBA" id="ARBA00012891"/>
    </source>
</evidence>
<evidence type="ECO:0000256" key="4">
    <source>
        <dbReference type="ARBA" id="ARBA00023029"/>
    </source>
</evidence>
<reference evidence="11" key="1">
    <citation type="journal article" date="2013" name="Nature">
        <title>Pan genome of the phytoplankton Emiliania underpins its global distribution.</title>
        <authorList>
            <person name="Read B.A."/>
            <person name="Kegel J."/>
            <person name="Klute M.J."/>
            <person name="Kuo A."/>
            <person name="Lefebvre S.C."/>
            <person name="Maumus F."/>
            <person name="Mayer C."/>
            <person name="Miller J."/>
            <person name="Monier A."/>
            <person name="Salamov A."/>
            <person name="Young J."/>
            <person name="Aguilar M."/>
            <person name="Claverie J.M."/>
            <person name="Frickenhaus S."/>
            <person name="Gonzalez K."/>
            <person name="Herman E.K."/>
            <person name="Lin Y.C."/>
            <person name="Napier J."/>
            <person name="Ogata H."/>
            <person name="Sarno A.F."/>
            <person name="Shmutz J."/>
            <person name="Schroeder D."/>
            <person name="de Vargas C."/>
            <person name="Verret F."/>
            <person name="von Dassow P."/>
            <person name="Valentin K."/>
            <person name="Van de Peer Y."/>
            <person name="Wheeler G."/>
            <person name="Dacks J.B."/>
            <person name="Delwiche C.F."/>
            <person name="Dyhrman S.T."/>
            <person name="Glockner G."/>
            <person name="John U."/>
            <person name="Richards T."/>
            <person name="Worden A.Z."/>
            <person name="Zhang X."/>
            <person name="Grigoriev I.V."/>
            <person name="Allen A.E."/>
            <person name="Bidle K."/>
            <person name="Borodovsky M."/>
            <person name="Bowler C."/>
            <person name="Brownlee C."/>
            <person name="Cock J.M."/>
            <person name="Elias M."/>
            <person name="Gladyshev V.N."/>
            <person name="Groth M."/>
            <person name="Guda C."/>
            <person name="Hadaegh A."/>
            <person name="Iglesias-Rodriguez M.D."/>
            <person name="Jenkins J."/>
            <person name="Jones B.M."/>
            <person name="Lawson T."/>
            <person name="Leese F."/>
            <person name="Lindquist E."/>
            <person name="Lobanov A."/>
            <person name="Lomsadze A."/>
            <person name="Malik S.B."/>
            <person name="Marsh M.E."/>
            <person name="Mackinder L."/>
            <person name="Mock T."/>
            <person name="Mueller-Roeber B."/>
            <person name="Pagarete A."/>
            <person name="Parker M."/>
            <person name="Probert I."/>
            <person name="Quesneville H."/>
            <person name="Raines C."/>
            <person name="Rensing S.A."/>
            <person name="Riano-Pachon D.M."/>
            <person name="Richier S."/>
            <person name="Rokitta S."/>
            <person name="Shiraiwa Y."/>
            <person name="Soanes D.M."/>
            <person name="van der Giezen M."/>
            <person name="Wahlund T.M."/>
            <person name="Williams B."/>
            <person name="Wilson W."/>
            <person name="Wolfe G."/>
            <person name="Wurch L.L."/>
        </authorList>
    </citation>
    <scope>NUCLEOTIDE SEQUENCE</scope>
</reference>
<dbReference type="STRING" id="2903.R1ENA1"/>
<dbReference type="GO" id="GO:0003917">
    <property type="term" value="F:DNA topoisomerase type I (single strand cut, ATP-independent) activity"/>
    <property type="evidence" value="ECO:0007669"/>
    <property type="project" value="UniProtKB-EC"/>
</dbReference>
<feature type="region of interest" description="Disordered" evidence="8">
    <location>
        <begin position="885"/>
        <end position="920"/>
    </location>
</feature>
<sequence length="920" mass="96932">MAADASGEPSTSFVVLHVAEKPSVALAIATALSGGQRFRSVDGALPTHEFTARLPLGNAAPSLRRHRVTSVRGHVFALDFAPGPLDSWDADPEGCFAAPTLKSPCSAGVVGHLSAVARGAAELVLWLDADAEGESIAFEVAHVCEPHLFSSRKSVLRARFSAVSPAALLGALKTLGEPDVRLAAAVDARQELDLRLGVAWTRYLTRRLAGRFGSHRLPCPLCSGALRGCLVSYGPCQTPALGFVVRRDHERRSFTPHPHWAVESDGGAGGASLRPEWSRGRLFDRRIALMLLQRVRAAADDGDGASVLGVGEEREDRRPPSPLNTVELGRLASSRLGLGAYSAMQLAEELYLRGFLSYPRTESSGFPPGFDFLTPLEELAAHPAWSETASRLVELGARGKDAGDHPPITPARAAGPDEVGGGVRWRMYEMAPHRTSTPPPVTQTFLAALGCAARVRLTRARFGVAGEEFTSSGLAVEEAGWYEAMPHRRPAEVSLPPLRSGEALRVRVAVLREGETAPPPPLSEAELIGAMEAAGVGTDASIAGHIKAIEARRYVQLVGRGERGGDAFEPTPLGRALVEGCAAIDPELQVRSHVEAQLRRVASGEARERRGETEAASRADVLRHCLGEFRRKFAFFTQSARAAAAPLRRPLLAPHAHAARPRQPLAPRHRVIAPRIGATPQLFHPSSGRLWSLPAGGSVKPHSGRICPACGFELCLFSPRAPPSRAYPLCPSCFDDSLDDGAAGIASTGADVDASAETFAAVYASGSPHGESHPAVAPLVACACPVSGREGGALLLDPRGGPEWRLVSTRASFAYRLPPFIHSLRVGAPCGCDAARGGDGVVGCRFLHVEFHRDYSPIEGGGTAHTGCLRSDELLQALCEFEEAGGRGRGRGKGGKGSKGSKAKGGKGGKGGGRGGAGKG</sequence>
<dbReference type="EC" id="5.6.2.1" evidence="3 7"/>
<evidence type="ECO:0000256" key="8">
    <source>
        <dbReference type="SAM" id="MobiDB-lite"/>
    </source>
</evidence>
<dbReference type="Proteomes" id="UP000013827">
    <property type="component" value="Unassembled WGS sequence"/>
</dbReference>
<dbReference type="GeneID" id="17269979"/>
<dbReference type="GO" id="GO:0003677">
    <property type="term" value="F:DNA binding"/>
    <property type="evidence" value="ECO:0007669"/>
    <property type="project" value="UniProtKB-KW"/>
</dbReference>
<dbReference type="PANTHER" id="PTHR11390:SF20">
    <property type="entry name" value="DNA TOPOISOMERASE 3-BETA-1"/>
    <property type="match status" value="1"/>
</dbReference>
<evidence type="ECO:0000256" key="7">
    <source>
        <dbReference type="RuleBase" id="RU362092"/>
    </source>
</evidence>
<protein>
    <recommendedName>
        <fullName evidence="3 7">DNA topoisomerase</fullName>
        <ecNumber evidence="3 7">5.6.2.1</ecNumber>
    </recommendedName>
</protein>
<dbReference type="InterPro" id="IPR013497">
    <property type="entry name" value="Topo_IA_cen"/>
</dbReference>
<feature type="domain" description="Topo IA-type catalytic" evidence="9">
    <location>
        <begin position="179"/>
        <end position="623"/>
    </location>
</feature>
<dbReference type="OMA" id="THEFTAR"/>
<dbReference type="AlphaFoldDB" id="A0A0D3JLP1"/>
<dbReference type="InterPro" id="IPR023405">
    <property type="entry name" value="Topo_IA_core_domain"/>
</dbReference>
<dbReference type="InterPro" id="IPR003601">
    <property type="entry name" value="Topo_IA_2"/>
</dbReference>
<evidence type="ECO:0000256" key="6">
    <source>
        <dbReference type="ARBA" id="ARBA00023235"/>
    </source>
</evidence>
<keyword evidence="4 7" id="KW-0799">Topoisomerase</keyword>
<evidence type="ECO:0000256" key="2">
    <source>
        <dbReference type="ARBA" id="ARBA00009446"/>
    </source>
</evidence>
<keyword evidence="5 7" id="KW-0238">DNA-binding</keyword>
<dbReference type="HOGENOM" id="CLU_002929_1_0_1"/>
<dbReference type="PROSITE" id="PS00396">
    <property type="entry name" value="TOPO_IA_1"/>
    <property type="match status" value="1"/>
</dbReference>
<dbReference type="Gene3D" id="2.70.20.10">
    <property type="entry name" value="Topoisomerase I, domain 3"/>
    <property type="match status" value="1"/>
</dbReference>
<dbReference type="InterPro" id="IPR013825">
    <property type="entry name" value="Topo_IA_cen_sub2"/>
</dbReference>
<organism evidence="10 11">
    <name type="scientific">Emiliania huxleyi (strain CCMP1516)</name>
    <dbReference type="NCBI Taxonomy" id="280463"/>
    <lineage>
        <taxon>Eukaryota</taxon>
        <taxon>Haptista</taxon>
        <taxon>Haptophyta</taxon>
        <taxon>Prymnesiophyceae</taxon>
        <taxon>Isochrysidales</taxon>
        <taxon>Noelaerhabdaceae</taxon>
        <taxon>Emiliania</taxon>
    </lineage>
</organism>
<dbReference type="PRINTS" id="PR00417">
    <property type="entry name" value="PRTPISMRASEI"/>
</dbReference>
<evidence type="ECO:0000259" key="9">
    <source>
        <dbReference type="PROSITE" id="PS52039"/>
    </source>
</evidence>
<dbReference type="PaxDb" id="2903-EOD24426"/>